<organism evidence="2 3">
    <name type="scientific">Komagataeibacter rhaeticus</name>
    <dbReference type="NCBI Taxonomy" id="215221"/>
    <lineage>
        <taxon>Bacteria</taxon>
        <taxon>Pseudomonadati</taxon>
        <taxon>Pseudomonadota</taxon>
        <taxon>Alphaproteobacteria</taxon>
        <taxon>Acetobacterales</taxon>
        <taxon>Acetobacteraceae</taxon>
        <taxon>Komagataeibacter</taxon>
    </lineage>
</organism>
<dbReference type="AlphaFoldDB" id="A0A858JMI6"/>
<dbReference type="SUPFAM" id="SSF56219">
    <property type="entry name" value="DNase I-like"/>
    <property type="match status" value="1"/>
</dbReference>
<keyword evidence="2" id="KW-0255">Endonuclease</keyword>
<evidence type="ECO:0000313" key="3">
    <source>
        <dbReference type="Proteomes" id="UP000502533"/>
    </source>
</evidence>
<name>A0A858JMI6_9PROT</name>
<gene>
    <name evidence="2" type="ORF">GWK63_03360</name>
</gene>
<feature type="domain" description="Endonuclease/exonuclease/phosphatase" evidence="1">
    <location>
        <begin position="54"/>
        <end position="303"/>
    </location>
</feature>
<keyword evidence="2" id="KW-0540">Nuclease</keyword>
<dbReference type="Proteomes" id="UP000502533">
    <property type="component" value="Chromosome"/>
</dbReference>
<proteinExistence type="predicted"/>
<evidence type="ECO:0000259" key="1">
    <source>
        <dbReference type="Pfam" id="PF03372"/>
    </source>
</evidence>
<keyword evidence="2" id="KW-0269">Exonuclease</keyword>
<evidence type="ECO:0000313" key="2">
    <source>
        <dbReference type="EMBL" id="QIP36892.1"/>
    </source>
</evidence>
<dbReference type="Gene3D" id="3.60.10.10">
    <property type="entry name" value="Endonuclease/exonuclease/phosphatase"/>
    <property type="match status" value="1"/>
</dbReference>
<dbReference type="InterPro" id="IPR005135">
    <property type="entry name" value="Endo/exonuclease/phosphatase"/>
</dbReference>
<keyword evidence="3" id="KW-1185">Reference proteome</keyword>
<dbReference type="Pfam" id="PF03372">
    <property type="entry name" value="Exo_endo_phos"/>
    <property type="match status" value="1"/>
</dbReference>
<dbReference type="GO" id="GO:0004519">
    <property type="term" value="F:endonuclease activity"/>
    <property type="evidence" value="ECO:0007669"/>
    <property type="project" value="UniProtKB-KW"/>
</dbReference>
<sequence>MWTRRLPSCAPSRRTAPPRRKAAHAWRAAWVCLPVITGLLPATAGAREDIRLSTWNLEWLTTRPQGDPALPADVTPRTVVELEHLAAYARRLAPDIAALEEVDSPALAARLFPAPAYRIFITHDTVVQKVALAVRAELAVTRHADVTALDVYAPDAPHHLRAGLDVSIGTGADSLRVLVVHLKAGCRDSAPDSRRPACRTLLRQIAIVADWILERQDEGEAFAVLGDFNRLLAPDDPAFHTLAASGPLALVTAGRASPCAQGSYFIDHILVGGPAYARVRPDSLRVMLYHEDSGTEASRLSDHCPVSVNLSLP</sequence>
<reference evidence="2 3" key="1">
    <citation type="submission" date="2020-03" db="EMBL/GenBank/DDBJ databases">
        <title>Isolation of cellulose-producing strains, genome characterization and application of the synthesized cellulose films as an economical and sustainable material for piezoelectric sensor construction.</title>
        <authorList>
            <person name="Mangayil R.K."/>
        </authorList>
    </citation>
    <scope>NUCLEOTIDE SEQUENCE [LARGE SCALE GENOMIC DNA]</scope>
    <source>
        <strain evidence="2 3">ENS 9a1a</strain>
    </source>
</reference>
<dbReference type="EMBL" id="CP050139">
    <property type="protein sequence ID" value="QIP36892.1"/>
    <property type="molecule type" value="Genomic_DNA"/>
</dbReference>
<accession>A0A858JMI6</accession>
<keyword evidence="2" id="KW-0378">Hydrolase</keyword>
<dbReference type="InterPro" id="IPR036691">
    <property type="entry name" value="Endo/exonu/phosph_ase_sf"/>
</dbReference>
<protein>
    <submittedName>
        <fullName evidence="2">Endonuclease/exonuclease/phosphatase family protein</fullName>
    </submittedName>
</protein>
<dbReference type="GO" id="GO:0004527">
    <property type="term" value="F:exonuclease activity"/>
    <property type="evidence" value="ECO:0007669"/>
    <property type="project" value="UniProtKB-KW"/>
</dbReference>
<dbReference type="KEGG" id="kre:GWK63_03360"/>